<name>A0A964WWV2_9FLAO</name>
<dbReference type="Gene3D" id="1.10.3550.10">
    <property type="entry name" value="eoxyguanosinetriphosphate triphosphohydrolase domain-like"/>
    <property type="match status" value="1"/>
</dbReference>
<dbReference type="Gene3D" id="1.10.3210.10">
    <property type="entry name" value="Hypothetical protein af1432"/>
    <property type="match status" value="1"/>
</dbReference>
<protein>
    <submittedName>
        <fullName evidence="3">DNTP triphosphohydrolase</fullName>
    </submittedName>
</protein>
<dbReference type="RefSeq" id="WP_166522888.1">
    <property type="nucleotide sequence ID" value="NZ_JAAABI010000002.1"/>
</dbReference>
<dbReference type="InterPro" id="IPR023293">
    <property type="entry name" value="dGTP_triP_hydro_central_sf"/>
</dbReference>
<gene>
    <name evidence="3" type="primary">dgt</name>
    <name evidence="3" type="ORF">GTQ34_06015</name>
</gene>
<dbReference type="GO" id="GO:0008832">
    <property type="term" value="F:dGTPase activity"/>
    <property type="evidence" value="ECO:0007669"/>
    <property type="project" value="TreeGrafter"/>
</dbReference>
<dbReference type="PANTHER" id="PTHR11373">
    <property type="entry name" value="DEOXYNUCLEOSIDE TRIPHOSPHATE TRIPHOSPHOHYDROLASE"/>
    <property type="match status" value="1"/>
</dbReference>
<dbReference type="AlphaFoldDB" id="A0A964WWV2"/>
<accession>A0A964WWV2</accession>
<dbReference type="SMART" id="SM00471">
    <property type="entry name" value="HDc"/>
    <property type="match status" value="1"/>
</dbReference>
<dbReference type="EMBL" id="JAAABI010000002">
    <property type="protein sequence ID" value="NAY91466.1"/>
    <property type="molecule type" value="Genomic_DNA"/>
</dbReference>
<evidence type="ECO:0000313" key="3">
    <source>
        <dbReference type="EMBL" id="NAY91466.1"/>
    </source>
</evidence>
<keyword evidence="1" id="KW-0378">Hydrolase</keyword>
<evidence type="ECO:0000256" key="1">
    <source>
        <dbReference type="ARBA" id="ARBA00022801"/>
    </source>
</evidence>
<dbReference type="Proteomes" id="UP000667650">
    <property type="component" value="Unassembled WGS sequence"/>
</dbReference>
<dbReference type="InterPro" id="IPR003607">
    <property type="entry name" value="HD/PDEase_dom"/>
</dbReference>
<dbReference type="InterPro" id="IPR006674">
    <property type="entry name" value="HD_domain"/>
</dbReference>
<reference evidence="3" key="1">
    <citation type="submission" date="2020-01" db="EMBL/GenBank/DDBJ databases">
        <title>Muricauda ochracea sp. nov., isolated from a tidal flat of Garorim bay in Korea.</title>
        <authorList>
            <person name="Kim D."/>
            <person name="Yoo Y."/>
            <person name="Kim J.-J."/>
        </authorList>
    </citation>
    <scope>NUCLEOTIDE SEQUENCE</scope>
    <source>
        <strain evidence="3">JGD-17</strain>
    </source>
</reference>
<organism evidence="3 4">
    <name type="scientific">Flagellimonas ochracea</name>
    <dbReference type="NCBI Taxonomy" id="2696472"/>
    <lineage>
        <taxon>Bacteria</taxon>
        <taxon>Pseudomonadati</taxon>
        <taxon>Bacteroidota</taxon>
        <taxon>Flavobacteriia</taxon>
        <taxon>Flavobacteriales</taxon>
        <taxon>Flavobacteriaceae</taxon>
        <taxon>Flagellimonas</taxon>
    </lineage>
</organism>
<comment type="caution">
    <text evidence="3">The sequence shown here is derived from an EMBL/GenBank/DDBJ whole genome shotgun (WGS) entry which is preliminary data.</text>
</comment>
<dbReference type="SUPFAM" id="SSF109604">
    <property type="entry name" value="HD-domain/PDEase-like"/>
    <property type="match status" value="1"/>
</dbReference>
<dbReference type="InterPro" id="IPR006261">
    <property type="entry name" value="dGTPase"/>
</dbReference>
<dbReference type="Gene3D" id="1.10.3410.10">
    <property type="entry name" value="putative deoxyguanosinetriphosphate triphosphohydrolase like domain"/>
    <property type="match status" value="1"/>
</dbReference>
<keyword evidence="4" id="KW-1185">Reference proteome</keyword>
<dbReference type="PANTHER" id="PTHR11373:SF32">
    <property type="entry name" value="DEOXYGUANOSINETRIPHOSPHATE TRIPHOSPHOHYDROLASE"/>
    <property type="match status" value="1"/>
</dbReference>
<dbReference type="InterPro" id="IPR050135">
    <property type="entry name" value="dGTPase-like"/>
</dbReference>
<dbReference type="GO" id="GO:0006203">
    <property type="term" value="P:dGTP catabolic process"/>
    <property type="evidence" value="ECO:0007669"/>
    <property type="project" value="TreeGrafter"/>
</dbReference>
<proteinExistence type="predicted"/>
<dbReference type="PROSITE" id="PS51831">
    <property type="entry name" value="HD"/>
    <property type="match status" value="1"/>
</dbReference>
<dbReference type="NCBIfam" id="TIGR01353">
    <property type="entry name" value="dGTP_triPase"/>
    <property type="match status" value="1"/>
</dbReference>
<evidence type="ECO:0000313" key="4">
    <source>
        <dbReference type="Proteomes" id="UP000667650"/>
    </source>
</evidence>
<evidence type="ECO:0000259" key="2">
    <source>
        <dbReference type="PROSITE" id="PS51831"/>
    </source>
</evidence>
<dbReference type="InterPro" id="IPR027432">
    <property type="entry name" value="dGTP_triphosphohydrolase_C"/>
</dbReference>
<sequence>MNWESLLSLKRHGDTHKRLRKEQKETRLGFEVDYDRIIFSSAFRSLQDKTQVIPMPINVGSKKDFVHTRLTHSLEVSVVGRSLGRIAGQEILSKYPHLSEVHGYHFNDFGAIVAAAALAHDIGNPPFGHSGEKAIGNYFESGNGAKYKERITKEEYQDLIDFEGNANGFKLLTESRDGVPGGLRLSYATLGAFMKYPKASLPKKPSKHIADKKFGFFQSEKVFFLEVVDEIGLIKNPSNNGVGFYRHPLTYLVEAADDICYTIIDFEDGINLGLISEDYALEYLINLVKDGINIKKYNAMTASSDRLSYLRALAINTLITDAIDVFVQNETAIMNGSFDVALLEKGKYKAQVEDIIDLSVEKVYRSTEVIDKELAGYKIISDLLEVYTSGRVNAKEGKATNYDRLLIRSLPENYRSTDISLYKILLHTSCFVASLSDSAAVHMHNKIMGQQF</sequence>
<dbReference type="Pfam" id="PF01966">
    <property type="entry name" value="HD"/>
    <property type="match status" value="1"/>
</dbReference>
<feature type="domain" description="HD" evidence="2">
    <location>
        <begin position="69"/>
        <end position="262"/>
    </location>
</feature>